<organism evidence="2 3">
    <name type="scientific">Rhodovastum atsumiense</name>
    <dbReference type="NCBI Taxonomy" id="504468"/>
    <lineage>
        <taxon>Bacteria</taxon>
        <taxon>Pseudomonadati</taxon>
        <taxon>Pseudomonadota</taxon>
        <taxon>Alphaproteobacteria</taxon>
        <taxon>Acetobacterales</taxon>
        <taxon>Acetobacteraceae</taxon>
        <taxon>Rhodovastum</taxon>
    </lineage>
</organism>
<feature type="region of interest" description="Disordered" evidence="1">
    <location>
        <begin position="1"/>
        <end position="20"/>
    </location>
</feature>
<name>A0A5M6IUN5_9PROT</name>
<evidence type="ECO:0000256" key="1">
    <source>
        <dbReference type="SAM" id="MobiDB-lite"/>
    </source>
</evidence>
<feature type="region of interest" description="Disordered" evidence="1">
    <location>
        <begin position="505"/>
        <end position="575"/>
    </location>
</feature>
<dbReference type="AlphaFoldDB" id="A0A5M6IUN5"/>
<sequence length="589" mass="65556">MTARDDARSVLASPDAPASERFDAQAELQKAYRPVASDLIPAPDVQRAIHFIERSYQEQALLKAQARRDNILRFPDRVTAPPKRGVQSMVLDDMQIQLQGDYYERSAAMTFDQLRAMVEQTPVLKSVVLTRQRQVQRFCAPSEDGGIGFEIRHVDRKHQLSPDEEQATSLLGKFFQNCGWEFNPRKRKVLKRDNFSTFCAKYVADSLTMDSAPIETEMKRNKDLGIDGFYAIDGSTIRLCTEDGYQGDDEIFALQVVQGRICNAYTHDTLIYEVRNPTTDVRRYGYGQGETELLIKVVTGFLNAMTLNNSYFDMNSLPKGLLQIVGDYGEEDLEGFKRIWNSWVRGINNAWSLPVLAARDGDSKATWTPFNVEQNEMMFARWMTFLTSIICAIYGMSPDEINFESFTAGKSSLSGSDTTEKLAESKDKGLRPLLSHMENTFTDYIVSAFGEKYCFRWVGLDPEDEEKTWEAKKLVMTVDELRAEQGLQPHPDPQIGALPINPALIGPAMQLNHPPPQQPGQDFGGQGSGQDFGDEDTAESAGGQFGQGQGDDGQDPEAQGAPQEREFGGAAGGADFGKALSASAVYGLR</sequence>
<accession>A0A5M6IUN5</accession>
<dbReference type="EMBL" id="VWPK01000019">
    <property type="protein sequence ID" value="KAA5611659.1"/>
    <property type="molecule type" value="Genomic_DNA"/>
</dbReference>
<keyword evidence="3" id="KW-1185">Reference proteome</keyword>
<dbReference type="OrthoDB" id="7524317at2"/>
<gene>
    <name evidence="2" type="ORF">F1189_13950</name>
</gene>
<dbReference type="Proteomes" id="UP000325255">
    <property type="component" value="Unassembled WGS sequence"/>
</dbReference>
<dbReference type="Pfam" id="PF04860">
    <property type="entry name" value="Phage_portal"/>
    <property type="match status" value="1"/>
</dbReference>
<evidence type="ECO:0000313" key="2">
    <source>
        <dbReference type="EMBL" id="KAA5611659.1"/>
    </source>
</evidence>
<comment type="caution">
    <text evidence="2">The sequence shown here is derived from an EMBL/GenBank/DDBJ whole genome shotgun (WGS) entry which is preliminary data.</text>
</comment>
<protein>
    <submittedName>
        <fullName evidence="2">Phage portal protein</fullName>
    </submittedName>
</protein>
<evidence type="ECO:0000313" key="3">
    <source>
        <dbReference type="Proteomes" id="UP000325255"/>
    </source>
</evidence>
<dbReference type="RefSeq" id="WP_150041433.1">
    <property type="nucleotide sequence ID" value="NZ_OW485606.1"/>
</dbReference>
<dbReference type="InterPro" id="IPR006944">
    <property type="entry name" value="Phage/GTA_portal"/>
</dbReference>
<proteinExistence type="predicted"/>
<reference evidence="2 3" key="1">
    <citation type="submission" date="2019-09" db="EMBL/GenBank/DDBJ databases">
        <title>Genome sequence of Rhodovastum atsumiense, a diverse member of the Acetobacteraceae family of non-sulfur purple photosynthetic bacteria.</title>
        <authorList>
            <person name="Meyer T."/>
            <person name="Kyndt J."/>
        </authorList>
    </citation>
    <scope>NUCLEOTIDE SEQUENCE [LARGE SCALE GENOMIC DNA]</scope>
    <source>
        <strain evidence="2 3">DSM 21279</strain>
    </source>
</reference>